<keyword evidence="12 16" id="KW-0472">Membrane</keyword>
<keyword evidence="9 15" id="KW-0560">Oxidoreductase</keyword>
<dbReference type="GO" id="GO:0016705">
    <property type="term" value="F:oxidoreductase activity, acting on paired donors, with incorporation or reduction of molecular oxygen"/>
    <property type="evidence" value="ECO:0007669"/>
    <property type="project" value="InterPro"/>
</dbReference>
<keyword evidence="10 14" id="KW-0408">Iron</keyword>
<evidence type="ECO:0000256" key="3">
    <source>
        <dbReference type="ARBA" id="ARBA00005179"/>
    </source>
</evidence>
<keyword evidence="7 14" id="KW-0479">Metal-binding</keyword>
<evidence type="ECO:0000256" key="1">
    <source>
        <dbReference type="ARBA" id="ARBA00001971"/>
    </source>
</evidence>
<comment type="similarity">
    <text evidence="4 15">Belongs to the cytochrome P450 family.</text>
</comment>
<dbReference type="EMBL" id="JAEVFJ010000027">
    <property type="protein sequence ID" value="KAH8093927.1"/>
    <property type="molecule type" value="Genomic_DNA"/>
</dbReference>
<dbReference type="InterPro" id="IPR017972">
    <property type="entry name" value="Cyt_P450_CS"/>
</dbReference>
<proteinExistence type="inferred from homology"/>
<keyword evidence="18" id="KW-1185">Reference proteome</keyword>
<organism evidence="17 18">
    <name type="scientific">Cristinia sonorae</name>
    <dbReference type="NCBI Taxonomy" id="1940300"/>
    <lineage>
        <taxon>Eukaryota</taxon>
        <taxon>Fungi</taxon>
        <taxon>Dikarya</taxon>
        <taxon>Basidiomycota</taxon>
        <taxon>Agaricomycotina</taxon>
        <taxon>Agaricomycetes</taxon>
        <taxon>Agaricomycetidae</taxon>
        <taxon>Agaricales</taxon>
        <taxon>Pleurotineae</taxon>
        <taxon>Stephanosporaceae</taxon>
        <taxon>Cristinia</taxon>
    </lineage>
</organism>
<dbReference type="PANTHER" id="PTHR46300:SF2">
    <property type="entry name" value="CYTOCHROME P450 MONOOXYGENASE ALNH-RELATED"/>
    <property type="match status" value="1"/>
</dbReference>
<evidence type="ECO:0000256" key="14">
    <source>
        <dbReference type="PIRSR" id="PIRSR602401-1"/>
    </source>
</evidence>
<evidence type="ECO:0000256" key="5">
    <source>
        <dbReference type="ARBA" id="ARBA00022617"/>
    </source>
</evidence>
<dbReference type="InterPro" id="IPR036396">
    <property type="entry name" value="Cyt_P450_sf"/>
</dbReference>
<evidence type="ECO:0000256" key="11">
    <source>
        <dbReference type="ARBA" id="ARBA00023033"/>
    </source>
</evidence>
<evidence type="ECO:0000256" key="13">
    <source>
        <dbReference type="ARBA" id="ARBA00023180"/>
    </source>
</evidence>
<dbReference type="OrthoDB" id="1103324at2759"/>
<dbReference type="SUPFAM" id="SSF48264">
    <property type="entry name" value="Cytochrome P450"/>
    <property type="match status" value="1"/>
</dbReference>
<dbReference type="Pfam" id="PF00067">
    <property type="entry name" value="p450"/>
    <property type="match status" value="1"/>
</dbReference>
<feature type="binding site" description="axial binding residue" evidence="14">
    <location>
        <position position="441"/>
    </location>
    <ligand>
        <name>heme</name>
        <dbReference type="ChEBI" id="CHEBI:30413"/>
    </ligand>
    <ligandPart>
        <name>Fe</name>
        <dbReference type="ChEBI" id="CHEBI:18248"/>
    </ligandPart>
</feature>
<dbReference type="Gene3D" id="1.10.630.10">
    <property type="entry name" value="Cytochrome P450"/>
    <property type="match status" value="1"/>
</dbReference>
<gene>
    <name evidence="17" type="ORF">BXZ70DRAFT_948479</name>
</gene>
<reference evidence="17" key="1">
    <citation type="journal article" date="2021" name="New Phytol.">
        <title>Evolutionary innovations through gain and loss of genes in the ectomycorrhizal Boletales.</title>
        <authorList>
            <person name="Wu G."/>
            <person name="Miyauchi S."/>
            <person name="Morin E."/>
            <person name="Kuo A."/>
            <person name="Drula E."/>
            <person name="Varga T."/>
            <person name="Kohler A."/>
            <person name="Feng B."/>
            <person name="Cao Y."/>
            <person name="Lipzen A."/>
            <person name="Daum C."/>
            <person name="Hundley H."/>
            <person name="Pangilinan J."/>
            <person name="Johnson J."/>
            <person name="Barry K."/>
            <person name="LaButti K."/>
            <person name="Ng V."/>
            <person name="Ahrendt S."/>
            <person name="Min B."/>
            <person name="Choi I.G."/>
            <person name="Park H."/>
            <person name="Plett J.M."/>
            <person name="Magnuson J."/>
            <person name="Spatafora J.W."/>
            <person name="Nagy L.G."/>
            <person name="Henrissat B."/>
            <person name="Grigoriev I.V."/>
            <person name="Yang Z.L."/>
            <person name="Xu J."/>
            <person name="Martin F.M."/>
        </authorList>
    </citation>
    <scope>NUCLEOTIDE SEQUENCE</scope>
    <source>
        <strain evidence="17">KKN 215</strain>
    </source>
</reference>
<keyword evidence="11 15" id="KW-0503">Monooxygenase</keyword>
<evidence type="ECO:0000256" key="16">
    <source>
        <dbReference type="SAM" id="Phobius"/>
    </source>
</evidence>
<dbReference type="InterPro" id="IPR050364">
    <property type="entry name" value="Cytochrome_P450_fung"/>
</dbReference>
<evidence type="ECO:0000256" key="8">
    <source>
        <dbReference type="ARBA" id="ARBA00022989"/>
    </source>
</evidence>
<dbReference type="PRINTS" id="PR00463">
    <property type="entry name" value="EP450I"/>
</dbReference>
<dbReference type="GO" id="GO:0004497">
    <property type="term" value="F:monooxygenase activity"/>
    <property type="evidence" value="ECO:0007669"/>
    <property type="project" value="UniProtKB-KW"/>
</dbReference>
<evidence type="ECO:0000256" key="7">
    <source>
        <dbReference type="ARBA" id="ARBA00022723"/>
    </source>
</evidence>
<feature type="transmembrane region" description="Helical" evidence="16">
    <location>
        <begin position="6"/>
        <end position="25"/>
    </location>
</feature>
<name>A0A8K0UJ20_9AGAR</name>
<keyword evidence="8 16" id="KW-1133">Transmembrane helix</keyword>
<comment type="cofactor">
    <cofactor evidence="1 14">
        <name>heme</name>
        <dbReference type="ChEBI" id="CHEBI:30413"/>
    </cofactor>
</comment>
<comment type="caution">
    <text evidence="17">The sequence shown here is derived from an EMBL/GenBank/DDBJ whole genome shotgun (WGS) entry which is preliminary data.</text>
</comment>
<sequence>MVLGLAVLDIVLPLLVLGWLVVRVLRIGSRSACLPPGPPTVPVLGNAHMFPQELPHLKLTEWAHEYGDIYSLKLGPSTMVVVSNPRITNDLMIQRSATTSGRQSMQLVNDITGGLTLPVMPYGRLFRDFRRAMRDMLSREACVQHLPIQIAESKQLMYDLMKAPHHIRHHAQRYSASVVLAVAFGLRAPRYSNSLVSEFFETYRAFENILVPGSAPPIDHFPILNHIPERFAVWKRRSREIREGQRRLWFKLADICQQRLDEHRPSGCFLESVLKKKDRYELDHEQIAYLGGNLMEGGSDTTSVFMETFISLMVQYPEVQKRAQEEIDAVVGNSRSPIYADFESLPYLQAVIKEVHRFHPTAPVTIPHVATADERVGDYTIPKDSLILVNMWAIYRDEESFDHPETFDPDRFLKSEFGTKEGADDTGRRHDIVFGCGRRICPGMELALNSLKINTMNLLWAFDMHPPIDPNTGERAPFRPTDVTHGLLLTQEIYQCDIQPRSRAHADIIKADYAAARDVFVSFEKELSEDERRFVAEW</sequence>
<dbReference type="PRINTS" id="PR00385">
    <property type="entry name" value="P450"/>
</dbReference>
<evidence type="ECO:0000313" key="17">
    <source>
        <dbReference type="EMBL" id="KAH8093927.1"/>
    </source>
</evidence>
<dbReference type="GO" id="GO:0005506">
    <property type="term" value="F:iron ion binding"/>
    <property type="evidence" value="ECO:0007669"/>
    <property type="project" value="InterPro"/>
</dbReference>
<dbReference type="InterPro" id="IPR001128">
    <property type="entry name" value="Cyt_P450"/>
</dbReference>
<dbReference type="InterPro" id="IPR002401">
    <property type="entry name" value="Cyt_P450_E_grp-I"/>
</dbReference>
<evidence type="ECO:0000256" key="2">
    <source>
        <dbReference type="ARBA" id="ARBA00004167"/>
    </source>
</evidence>
<evidence type="ECO:0000256" key="15">
    <source>
        <dbReference type="RuleBase" id="RU000461"/>
    </source>
</evidence>
<evidence type="ECO:0000256" key="9">
    <source>
        <dbReference type="ARBA" id="ARBA00023002"/>
    </source>
</evidence>
<dbReference type="GO" id="GO:0016020">
    <property type="term" value="C:membrane"/>
    <property type="evidence" value="ECO:0007669"/>
    <property type="project" value="UniProtKB-SubCell"/>
</dbReference>
<keyword evidence="5 14" id="KW-0349">Heme</keyword>
<dbReference type="GO" id="GO:0020037">
    <property type="term" value="F:heme binding"/>
    <property type="evidence" value="ECO:0007669"/>
    <property type="project" value="InterPro"/>
</dbReference>
<keyword evidence="6 16" id="KW-0812">Transmembrane</keyword>
<evidence type="ECO:0000313" key="18">
    <source>
        <dbReference type="Proteomes" id="UP000813824"/>
    </source>
</evidence>
<dbReference type="CDD" id="cd11065">
    <property type="entry name" value="CYP64-like"/>
    <property type="match status" value="1"/>
</dbReference>
<dbReference type="Proteomes" id="UP000813824">
    <property type="component" value="Unassembled WGS sequence"/>
</dbReference>
<accession>A0A8K0UJ20</accession>
<comment type="pathway">
    <text evidence="3">Secondary metabolite biosynthesis.</text>
</comment>
<evidence type="ECO:0000256" key="10">
    <source>
        <dbReference type="ARBA" id="ARBA00023004"/>
    </source>
</evidence>
<dbReference type="PANTHER" id="PTHR46300">
    <property type="entry name" value="P450, PUTATIVE (EUROFUNG)-RELATED-RELATED"/>
    <property type="match status" value="1"/>
</dbReference>
<protein>
    <submittedName>
        <fullName evidence="17">Cytochrome P450</fullName>
    </submittedName>
</protein>
<comment type="subcellular location">
    <subcellularLocation>
        <location evidence="2">Membrane</location>
        <topology evidence="2">Single-pass membrane protein</topology>
    </subcellularLocation>
</comment>
<keyword evidence="13" id="KW-0325">Glycoprotein</keyword>
<dbReference type="PROSITE" id="PS00086">
    <property type="entry name" value="CYTOCHROME_P450"/>
    <property type="match status" value="1"/>
</dbReference>
<evidence type="ECO:0000256" key="12">
    <source>
        <dbReference type="ARBA" id="ARBA00023136"/>
    </source>
</evidence>
<dbReference type="AlphaFoldDB" id="A0A8K0UJ20"/>
<evidence type="ECO:0000256" key="4">
    <source>
        <dbReference type="ARBA" id="ARBA00010617"/>
    </source>
</evidence>
<evidence type="ECO:0000256" key="6">
    <source>
        <dbReference type="ARBA" id="ARBA00022692"/>
    </source>
</evidence>